<organism evidence="1 2">
    <name type="scientific">Clostridium frigidicarnis</name>
    <dbReference type="NCBI Taxonomy" id="84698"/>
    <lineage>
        <taxon>Bacteria</taxon>
        <taxon>Bacillati</taxon>
        <taxon>Bacillota</taxon>
        <taxon>Clostridia</taxon>
        <taxon>Eubacteriales</taxon>
        <taxon>Clostridiaceae</taxon>
        <taxon>Clostridium</taxon>
    </lineage>
</organism>
<proteinExistence type="predicted"/>
<reference evidence="1 2" key="1">
    <citation type="submission" date="2016-10" db="EMBL/GenBank/DDBJ databases">
        <authorList>
            <person name="de Groot N.N."/>
        </authorList>
    </citation>
    <scope>NUCLEOTIDE SEQUENCE [LARGE SCALE GENOMIC DNA]</scope>
    <source>
        <strain evidence="1 2">DSM 12271</strain>
    </source>
</reference>
<dbReference type="RefSeq" id="WP_090042331.1">
    <property type="nucleotide sequence ID" value="NZ_FOKI01000026.1"/>
</dbReference>
<dbReference type="AlphaFoldDB" id="A0A1I1A036"/>
<dbReference type="Proteomes" id="UP000198619">
    <property type="component" value="Unassembled WGS sequence"/>
</dbReference>
<evidence type="ECO:0000313" key="2">
    <source>
        <dbReference type="Proteomes" id="UP000198619"/>
    </source>
</evidence>
<accession>A0A1I1A036</accession>
<protein>
    <submittedName>
        <fullName evidence="1">Uncharacterized protein</fullName>
    </submittedName>
</protein>
<dbReference type="EMBL" id="FOKI01000026">
    <property type="protein sequence ID" value="SFB29753.1"/>
    <property type="molecule type" value="Genomic_DNA"/>
</dbReference>
<name>A0A1I1A036_9CLOT</name>
<keyword evidence="2" id="KW-1185">Reference proteome</keyword>
<sequence>MIRSISEINLFKFIDDKKGYLRIMKLCKGMFEFESKLTNRGLKLLKISKGLIYQEVRFGDVLYDILRE</sequence>
<gene>
    <name evidence="1" type="ORF">SAMN04488528_102623</name>
</gene>
<evidence type="ECO:0000313" key="1">
    <source>
        <dbReference type="EMBL" id="SFB29753.1"/>
    </source>
</evidence>